<dbReference type="InParanoid" id="A0A136JFV9"/>
<dbReference type="EMBL" id="KQ964246">
    <property type="protein sequence ID" value="KXJ96024.1"/>
    <property type="molecule type" value="Genomic_DNA"/>
</dbReference>
<dbReference type="STRING" id="196109.A0A136JFV9"/>
<comment type="similarity">
    <text evidence="1 3">Belongs to the TBCA family.</text>
</comment>
<dbReference type="GO" id="GO:0005829">
    <property type="term" value="C:cytosol"/>
    <property type="evidence" value="ECO:0007669"/>
    <property type="project" value="TreeGrafter"/>
</dbReference>
<name>A0A136JFV9_9PEZI</name>
<proteinExistence type="inferred from homology"/>
<keyword evidence="3" id="KW-0493">Microtubule</keyword>
<dbReference type="PANTHER" id="PTHR21500">
    <property type="entry name" value="TUBULIN-SPECIFIC CHAPERONE A"/>
    <property type="match status" value="1"/>
</dbReference>
<evidence type="ECO:0000313" key="4">
    <source>
        <dbReference type="EMBL" id="KXJ96024.1"/>
    </source>
</evidence>
<organism evidence="4 5">
    <name type="scientific">Microdochium bolleyi</name>
    <dbReference type="NCBI Taxonomy" id="196109"/>
    <lineage>
        <taxon>Eukaryota</taxon>
        <taxon>Fungi</taxon>
        <taxon>Dikarya</taxon>
        <taxon>Ascomycota</taxon>
        <taxon>Pezizomycotina</taxon>
        <taxon>Sordariomycetes</taxon>
        <taxon>Xylariomycetidae</taxon>
        <taxon>Xylariales</taxon>
        <taxon>Microdochiaceae</taxon>
        <taxon>Microdochium</taxon>
    </lineage>
</organism>
<reference evidence="5" key="1">
    <citation type="submission" date="2016-02" db="EMBL/GenBank/DDBJ databases">
        <title>Draft genome sequence of Microdochium bolleyi, a fungal endophyte of beachgrass.</title>
        <authorList>
            <consortium name="DOE Joint Genome Institute"/>
            <person name="David A.S."/>
            <person name="May G."/>
            <person name="Haridas S."/>
            <person name="Lim J."/>
            <person name="Wang M."/>
            <person name="Labutti K."/>
            <person name="Lipzen A."/>
            <person name="Barry K."/>
            <person name="Grigoriev I.V."/>
        </authorList>
    </citation>
    <scope>NUCLEOTIDE SEQUENCE [LARGE SCALE GENOMIC DNA]</scope>
    <source>
        <strain evidence="5">J235TASD1</strain>
    </source>
</reference>
<dbReference type="SUPFAM" id="SSF46988">
    <property type="entry name" value="Tubulin chaperone cofactor A"/>
    <property type="match status" value="1"/>
</dbReference>
<evidence type="ECO:0000313" key="5">
    <source>
        <dbReference type="Proteomes" id="UP000070501"/>
    </source>
</evidence>
<dbReference type="InterPro" id="IPR036126">
    <property type="entry name" value="TBCA_sf"/>
</dbReference>
<dbReference type="GO" id="GO:0005874">
    <property type="term" value="C:microtubule"/>
    <property type="evidence" value="ECO:0007669"/>
    <property type="project" value="UniProtKB-KW"/>
</dbReference>
<keyword evidence="3" id="KW-0206">Cytoskeleton</keyword>
<comment type="subunit">
    <text evidence="3">Supercomplex made of cofactors A to E. Cofactors A and D function by capturing and stabilizing tubulin in a quasi-native conformation. Cofactor E binds to the cofactor D-tubulin complex; interaction with cofactor C then causes the release of tubulin polypeptides that are committed to the native state.</text>
</comment>
<keyword evidence="3" id="KW-0963">Cytoplasm</keyword>
<dbReference type="GO" id="GO:0007023">
    <property type="term" value="P:post-chaperonin tubulin folding pathway"/>
    <property type="evidence" value="ECO:0007669"/>
    <property type="project" value="UniProtKB-UniRule"/>
</dbReference>
<evidence type="ECO:0000256" key="1">
    <source>
        <dbReference type="ARBA" id="ARBA00006806"/>
    </source>
</evidence>
<dbReference type="OrthoDB" id="296187at2759"/>
<keyword evidence="5" id="KW-1185">Reference proteome</keyword>
<evidence type="ECO:0000256" key="3">
    <source>
        <dbReference type="RuleBase" id="RU364030"/>
    </source>
</evidence>
<dbReference type="GO" id="GO:0007021">
    <property type="term" value="P:tubulin complex assembly"/>
    <property type="evidence" value="ECO:0007669"/>
    <property type="project" value="UniProtKB-UniRule"/>
</dbReference>
<dbReference type="Pfam" id="PF02970">
    <property type="entry name" value="TBCA"/>
    <property type="match status" value="1"/>
</dbReference>
<dbReference type="GO" id="GO:0048487">
    <property type="term" value="F:beta-tubulin binding"/>
    <property type="evidence" value="ECO:0007669"/>
    <property type="project" value="InterPro"/>
</dbReference>
<dbReference type="PANTHER" id="PTHR21500:SF0">
    <property type="entry name" value="TUBULIN-SPECIFIC CHAPERONE A"/>
    <property type="match status" value="1"/>
</dbReference>
<dbReference type="AlphaFoldDB" id="A0A136JFV9"/>
<dbReference type="Proteomes" id="UP000070501">
    <property type="component" value="Unassembled WGS sequence"/>
</dbReference>
<accession>A0A136JFV9</accession>
<dbReference type="FunCoup" id="A0A136JFV9">
    <property type="interactions" value="650"/>
</dbReference>
<comment type="subcellular location">
    <subcellularLocation>
        <location evidence="3">Cytoplasm</location>
        <location evidence="3">Cytoskeleton</location>
    </subcellularLocation>
</comment>
<protein>
    <recommendedName>
        <fullName evidence="3">Tubulin-specific chaperone A</fullName>
    </recommendedName>
</protein>
<sequence>MPAPSPLAIATQAVNRLVKEDKYYEKEVTAQTEKIKKLEEGLLEASKTDENAEYMLKQEQRALGETKAIFAPLREKIADAVQRLEEHIATAESEGGPADEIAKAKEALEQGKAAASS</sequence>
<evidence type="ECO:0000256" key="2">
    <source>
        <dbReference type="ARBA" id="ARBA00023186"/>
    </source>
</evidence>
<gene>
    <name evidence="4" type="ORF">Micbo1qcDRAFT_192890</name>
</gene>
<dbReference type="InterPro" id="IPR004226">
    <property type="entry name" value="TBCA"/>
</dbReference>
<keyword evidence="2 3" id="KW-0143">Chaperone</keyword>
<dbReference type="Gene3D" id="1.20.58.90">
    <property type="match status" value="1"/>
</dbReference>